<gene>
    <name evidence="24" type="ORF">H8692_05120</name>
</gene>
<keyword evidence="11" id="KW-0378">Hydrolase</keyword>
<comment type="caution">
    <text evidence="24">The sequence shown here is derived from an EMBL/GenBank/DDBJ whole genome shotgun (WGS) entry which is preliminary data.</text>
</comment>
<comment type="subunit">
    <text evidence="19">Homodimer. The monomeric form is inactive while the homodimer is active.</text>
</comment>
<name>A0A926E866_9FIRM</name>
<evidence type="ECO:0000256" key="2">
    <source>
        <dbReference type="ARBA" id="ARBA00004371"/>
    </source>
</evidence>
<keyword evidence="12" id="KW-0256">Endoplasmic reticulum</keyword>
<evidence type="ECO:0000313" key="24">
    <source>
        <dbReference type="EMBL" id="MBC8568150.1"/>
    </source>
</evidence>
<keyword evidence="9" id="KW-0479">Metal-binding</keyword>
<sequence>MKMTKKLVGVILAAVMVLTCLTACGGKKDMEYPEDFQKFMDVLDTDFSYDVDKTISEKGDDPALGFRSAGSPAEKETAEYIKQTMEEIGLENVTVDKTRLDGWTFNGANITFKNADGEEEKIDLGGYQTTIQADNETVEVVYLGKGTAEDYENVDVTGKLVLIDINQNEEWWINSPAYQAHVKGAKAVLANTELPVEMDDRIGTQDICGPEDAPAMGISQEDTDALKEAIKASGKNEIEVVLNADSVVTEDAESQNVWGEIPGKTDEVIYMMAHMDGYFHSFYDDASGVGLILGSAKAMIDSGYKPDKTIRFICHGAEEWGKIDSQSDWAIGAYKQITEIHPEWAENAFAIVNIDGAYCVKDETTFGISVSEELYSYIEPLVQPMLDESDYEYQYVMPPSTYKEDFNYMTCGVPSVATAKGEETLFYDTAYHTNADSEKVVEFDEDAWIWMHTLYARIVYAFDDLAARPMDFGTRFEAFKESIDNEISNDNQLTEKADGAIEAAKPVTEKINKLNEDYEKAVSDGDTEQADKLREEAIELNKQLHGAYKKVQDEFLYLDGEMTVVFPHETRQSNVQNLQGAIDALKDGDAETAYNDYLSGINNGWYAMYFDKETVDYFNDNFIEGVRGTWAEGNVDPMDCYVDDIIRSLMDKADSESQDFADEISRLEQLKEEQKALLDTVIQQEEEGLDTITETLQTLL</sequence>
<evidence type="ECO:0000256" key="14">
    <source>
        <dbReference type="ARBA" id="ARBA00023034"/>
    </source>
</evidence>
<feature type="chain" id="PRO_5039501828" description="Carboxypeptidase Q" evidence="22">
    <location>
        <begin position="23"/>
        <end position="700"/>
    </location>
</feature>
<dbReference type="Proteomes" id="UP000610862">
    <property type="component" value="Unassembled WGS sequence"/>
</dbReference>
<evidence type="ECO:0000256" key="1">
    <source>
        <dbReference type="ARBA" id="ARBA00004240"/>
    </source>
</evidence>
<evidence type="ECO:0000256" key="6">
    <source>
        <dbReference type="ARBA" id="ARBA00022525"/>
    </source>
</evidence>
<evidence type="ECO:0000256" key="20">
    <source>
        <dbReference type="ARBA" id="ARBA00033328"/>
    </source>
</evidence>
<dbReference type="GO" id="GO:0004180">
    <property type="term" value="F:carboxypeptidase activity"/>
    <property type="evidence" value="ECO:0007669"/>
    <property type="project" value="UniProtKB-KW"/>
</dbReference>
<feature type="coiled-coil region" evidence="21">
    <location>
        <begin position="523"/>
        <end position="550"/>
    </location>
</feature>
<dbReference type="Gene3D" id="3.50.30.30">
    <property type="match status" value="1"/>
</dbReference>
<evidence type="ECO:0000259" key="23">
    <source>
        <dbReference type="Pfam" id="PF04389"/>
    </source>
</evidence>
<evidence type="ECO:0000256" key="7">
    <source>
        <dbReference type="ARBA" id="ARBA00022645"/>
    </source>
</evidence>
<protein>
    <recommendedName>
        <fullName evidence="5">Carboxypeptidase Q</fullName>
    </recommendedName>
    <alternativeName>
        <fullName evidence="20">Plasma glutamate carboxypeptidase</fullName>
    </alternativeName>
</protein>
<evidence type="ECO:0000256" key="4">
    <source>
        <dbReference type="ARBA" id="ARBA00004613"/>
    </source>
</evidence>
<keyword evidence="17" id="KW-0325">Glycoprotein</keyword>
<dbReference type="InterPro" id="IPR039866">
    <property type="entry name" value="CPQ"/>
</dbReference>
<accession>A0A926E866</accession>
<evidence type="ECO:0000256" key="17">
    <source>
        <dbReference type="ARBA" id="ARBA00023180"/>
    </source>
</evidence>
<comment type="subcellular location">
    <subcellularLocation>
        <location evidence="1">Endoplasmic reticulum</location>
    </subcellularLocation>
    <subcellularLocation>
        <location evidence="3">Golgi apparatus</location>
    </subcellularLocation>
    <subcellularLocation>
        <location evidence="2">Lysosome</location>
    </subcellularLocation>
    <subcellularLocation>
        <location evidence="4">Secreted</location>
    </subcellularLocation>
</comment>
<dbReference type="Gene3D" id="3.40.630.10">
    <property type="entry name" value="Zn peptidases"/>
    <property type="match status" value="1"/>
</dbReference>
<evidence type="ECO:0000256" key="22">
    <source>
        <dbReference type="SAM" id="SignalP"/>
    </source>
</evidence>
<evidence type="ECO:0000256" key="10">
    <source>
        <dbReference type="ARBA" id="ARBA00022729"/>
    </source>
</evidence>
<reference evidence="24" key="1">
    <citation type="submission" date="2020-08" db="EMBL/GenBank/DDBJ databases">
        <title>Genome public.</title>
        <authorList>
            <person name="Liu C."/>
            <person name="Sun Q."/>
        </authorList>
    </citation>
    <scope>NUCLEOTIDE SEQUENCE</scope>
    <source>
        <strain evidence="24">NSJ-24</strain>
    </source>
</reference>
<dbReference type="PANTHER" id="PTHR12053">
    <property type="entry name" value="PROTEASE FAMILY M28 PLASMA GLUTAMATE CARBOXYPEPTIDASE-RELATED"/>
    <property type="match status" value="1"/>
</dbReference>
<dbReference type="SUPFAM" id="SSF52025">
    <property type="entry name" value="PA domain"/>
    <property type="match status" value="1"/>
</dbReference>
<dbReference type="AlphaFoldDB" id="A0A926E866"/>
<dbReference type="Pfam" id="PF04389">
    <property type="entry name" value="Peptidase_M28"/>
    <property type="match status" value="1"/>
</dbReference>
<evidence type="ECO:0000256" key="3">
    <source>
        <dbReference type="ARBA" id="ARBA00004555"/>
    </source>
</evidence>
<evidence type="ECO:0000256" key="16">
    <source>
        <dbReference type="ARBA" id="ARBA00023145"/>
    </source>
</evidence>
<keyword evidence="16" id="KW-0865">Zymogen</keyword>
<dbReference type="GO" id="GO:0046872">
    <property type="term" value="F:metal ion binding"/>
    <property type="evidence" value="ECO:0007669"/>
    <property type="project" value="UniProtKB-KW"/>
</dbReference>
<organism evidence="24 25">
    <name type="scientific">Lentihominibacter hominis</name>
    <dbReference type="NCBI Taxonomy" id="2763645"/>
    <lineage>
        <taxon>Bacteria</taxon>
        <taxon>Bacillati</taxon>
        <taxon>Bacillota</taxon>
        <taxon>Clostridia</taxon>
        <taxon>Peptostreptococcales</taxon>
        <taxon>Anaerovoracaceae</taxon>
        <taxon>Lentihominibacter</taxon>
    </lineage>
</organism>
<dbReference type="GO" id="GO:0006508">
    <property type="term" value="P:proteolysis"/>
    <property type="evidence" value="ECO:0007669"/>
    <property type="project" value="UniProtKB-KW"/>
</dbReference>
<keyword evidence="7" id="KW-0121">Carboxypeptidase</keyword>
<feature type="coiled-coil region" evidence="21">
    <location>
        <begin position="650"/>
        <end position="687"/>
    </location>
</feature>
<evidence type="ECO:0000256" key="19">
    <source>
        <dbReference type="ARBA" id="ARBA00025833"/>
    </source>
</evidence>
<evidence type="ECO:0000256" key="13">
    <source>
        <dbReference type="ARBA" id="ARBA00022833"/>
    </source>
</evidence>
<dbReference type="InterPro" id="IPR007484">
    <property type="entry name" value="Peptidase_M28"/>
</dbReference>
<proteinExistence type="predicted"/>
<keyword evidence="6" id="KW-0964">Secreted</keyword>
<evidence type="ECO:0000313" key="25">
    <source>
        <dbReference type="Proteomes" id="UP000610862"/>
    </source>
</evidence>
<keyword evidence="18" id="KW-0458">Lysosome</keyword>
<dbReference type="InterPro" id="IPR046450">
    <property type="entry name" value="PA_dom_sf"/>
</dbReference>
<evidence type="ECO:0000256" key="9">
    <source>
        <dbReference type="ARBA" id="ARBA00022723"/>
    </source>
</evidence>
<keyword evidence="25" id="KW-1185">Reference proteome</keyword>
<keyword evidence="13" id="KW-0862">Zinc</keyword>
<feature type="domain" description="Peptidase M28" evidence="23">
    <location>
        <begin position="256"/>
        <end position="440"/>
    </location>
</feature>
<evidence type="ECO:0000256" key="5">
    <source>
        <dbReference type="ARBA" id="ARBA00014116"/>
    </source>
</evidence>
<keyword evidence="15" id="KW-0482">Metalloprotease</keyword>
<evidence type="ECO:0000256" key="18">
    <source>
        <dbReference type="ARBA" id="ARBA00023228"/>
    </source>
</evidence>
<evidence type="ECO:0000256" key="8">
    <source>
        <dbReference type="ARBA" id="ARBA00022670"/>
    </source>
</evidence>
<feature type="signal peptide" evidence="22">
    <location>
        <begin position="1"/>
        <end position="22"/>
    </location>
</feature>
<dbReference type="PANTHER" id="PTHR12053:SF3">
    <property type="entry name" value="CARBOXYPEPTIDASE Q"/>
    <property type="match status" value="1"/>
</dbReference>
<dbReference type="GO" id="GO:0005764">
    <property type="term" value="C:lysosome"/>
    <property type="evidence" value="ECO:0007669"/>
    <property type="project" value="UniProtKB-SubCell"/>
</dbReference>
<keyword evidence="21" id="KW-0175">Coiled coil</keyword>
<dbReference type="EMBL" id="JACRTA010000001">
    <property type="protein sequence ID" value="MBC8568150.1"/>
    <property type="molecule type" value="Genomic_DNA"/>
</dbReference>
<evidence type="ECO:0000256" key="21">
    <source>
        <dbReference type="SAM" id="Coils"/>
    </source>
</evidence>
<dbReference type="SUPFAM" id="SSF53187">
    <property type="entry name" value="Zn-dependent exopeptidases"/>
    <property type="match status" value="1"/>
</dbReference>
<dbReference type="GO" id="GO:0005576">
    <property type="term" value="C:extracellular region"/>
    <property type="evidence" value="ECO:0007669"/>
    <property type="project" value="UniProtKB-SubCell"/>
</dbReference>
<evidence type="ECO:0000256" key="15">
    <source>
        <dbReference type="ARBA" id="ARBA00023049"/>
    </source>
</evidence>
<dbReference type="GO" id="GO:0070573">
    <property type="term" value="F:metallodipeptidase activity"/>
    <property type="evidence" value="ECO:0007669"/>
    <property type="project" value="InterPro"/>
</dbReference>
<keyword evidence="10 22" id="KW-0732">Signal</keyword>
<evidence type="ECO:0000256" key="11">
    <source>
        <dbReference type="ARBA" id="ARBA00022801"/>
    </source>
</evidence>
<keyword evidence="8" id="KW-0645">Protease</keyword>
<dbReference type="RefSeq" id="WP_187525104.1">
    <property type="nucleotide sequence ID" value="NZ_JACRTA010000001.1"/>
</dbReference>
<evidence type="ECO:0000256" key="12">
    <source>
        <dbReference type="ARBA" id="ARBA00022824"/>
    </source>
</evidence>
<keyword evidence="14" id="KW-0333">Golgi apparatus</keyword>